<organism evidence="9 10">
    <name type="scientific">Petrolisthes manimaculis</name>
    <dbReference type="NCBI Taxonomy" id="1843537"/>
    <lineage>
        <taxon>Eukaryota</taxon>
        <taxon>Metazoa</taxon>
        <taxon>Ecdysozoa</taxon>
        <taxon>Arthropoda</taxon>
        <taxon>Crustacea</taxon>
        <taxon>Multicrustacea</taxon>
        <taxon>Malacostraca</taxon>
        <taxon>Eumalacostraca</taxon>
        <taxon>Eucarida</taxon>
        <taxon>Decapoda</taxon>
        <taxon>Pleocyemata</taxon>
        <taxon>Anomura</taxon>
        <taxon>Galatheoidea</taxon>
        <taxon>Porcellanidae</taxon>
        <taxon>Petrolisthes</taxon>
    </lineage>
</organism>
<dbReference type="EMBL" id="JAWZYT010000628">
    <property type="protein sequence ID" value="KAK4320939.1"/>
    <property type="molecule type" value="Genomic_DNA"/>
</dbReference>
<protein>
    <submittedName>
        <fullName evidence="9">Uncharacterized protein</fullName>
    </submittedName>
</protein>
<keyword evidence="5 8" id="KW-0472">Membrane</keyword>
<accession>A0AAE1Q707</accession>
<dbReference type="InterPro" id="IPR052192">
    <property type="entry name" value="Insect_Ionotropic_Sensory_Rcpt"/>
</dbReference>
<proteinExistence type="predicted"/>
<sequence>MVVVYQRCLHCNEGSIGIHKLGVWKDGHYTTTTTTTTPSQFRDLQGHVFEGVTMDFPPFIDYTRTHTNPRGIILPKDSMDTRILKEAARMLNFSYILREPSDGLWGGSLISRLTVPALSPTLDTLEQLASSDHYEWGMLDTYGSGYQLFRASKVHMARVDFFPGGFGWAFPPGSPYLATVDGVLLRLIESGLIDQWMDDLITLSPLLHQSRKEQKDMVKETTATTTTDDTRTRSAEPFTVFHLQGIFFIMLGGFILAVITFMAELTVGTRSL</sequence>
<evidence type="ECO:0000256" key="6">
    <source>
        <dbReference type="ARBA" id="ARBA00023170"/>
    </source>
</evidence>
<feature type="transmembrane region" description="Helical" evidence="8">
    <location>
        <begin position="241"/>
        <end position="263"/>
    </location>
</feature>
<comment type="caution">
    <text evidence="9">The sequence shown here is derived from an EMBL/GenBank/DDBJ whole genome shotgun (WGS) entry which is preliminary data.</text>
</comment>
<evidence type="ECO:0000256" key="5">
    <source>
        <dbReference type="ARBA" id="ARBA00023136"/>
    </source>
</evidence>
<dbReference type="SUPFAM" id="SSF53850">
    <property type="entry name" value="Periplasmic binding protein-like II"/>
    <property type="match status" value="1"/>
</dbReference>
<evidence type="ECO:0000313" key="9">
    <source>
        <dbReference type="EMBL" id="KAK4320939.1"/>
    </source>
</evidence>
<evidence type="ECO:0000256" key="4">
    <source>
        <dbReference type="ARBA" id="ARBA00022989"/>
    </source>
</evidence>
<evidence type="ECO:0000256" key="2">
    <source>
        <dbReference type="ARBA" id="ARBA00022475"/>
    </source>
</evidence>
<evidence type="ECO:0000313" key="10">
    <source>
        <dbReference type="Proteomes" id="UP001292094"/>
    </source>
</evidence>
<dbReference type="PANTHER" id="PTHR42643">
    <property type="entry name" value="IONOTROPIC RECEPTOR 20A-RELATED"/>
    <property type="match status" value="1"/>
</dbReference>
<evidence type="ECO:0000256" key="3">
    <source>
        <dbReference type="ARBA" id="ARBA00022692"/>
    </source>
</evidence>
<keyword evidence="7" id="KW-0325">Glycoprotein</keyword>
<gene>
    <name evidence="9" type="ORF">Pmani_008194</name>
</gene>
<keyword evidence="4 8" id="KW-1133">Transmembrane helix</keyword>
<name>A0AAE1Q707_9EUCA</name>
<keyword evidence="2" id="KW-1003">Cell membrane</keyword>
<dbReference type="AlphaFoldDB" id="A0AAE1Q707"/>
<dbReference type="GO" id="GO:0005886">
    <property type="term" value="C:plasma membrane"/>
    <property type="evidence" value="ECO:0007669"/>
    <property type="project" value="UniProtKB-SubCell"/>
</dbReference>
<dbReference type="PANTHER" id="PTHR42643:SF24">
    <property type="entry name" value="IONOTROPIC RECEPTOR 60A"/>
    <property type="match status" value="1"/>
</dbReference>
<reference evidence="9" key="1">
    <citation type="submission" date="2023-11" db="EMBL/GenBank/DDBJ databases">
        <title>Genome assemblies of two species of porcelain crab, Petrolisthes cinctipes and Petrolisthes manimaculis (Anomura: Porcellanidae).</title>
        <authorList>
            <person name="Angst P."/>
        </authorList>
    </citation>
    <scope>NUCLEOTIDE SEQUENCE</scope>
    <source>
        <strain evidence="9">PB745_02</strain>
        <tissue evidence="9">Gill</tissue>
    </source>
</reference>
<keyword evidence="3 8" id="KW-0812">Transmembrane</keyword>
<dbReference type="Proteomes" id="UP001292094">
    <property type="component" value="Unassembled WGS sequence"/>
</dbReference>
<keyword evidence="10" id="KW-1185">Reference proteome</keyword>
<comment type="subcellular location">
    <subcellularLocation>
        <location evidence="1">Cell membrane</location>
        <topology evidence="1">Multi-pass membrane protein</topology>
    </subcellularLocation>
</comment>
<evidence type="ECO:0000256" key="8">
    <source>
        <dbReference type="SAM" id="Phobius"/>
    </source>
</evidence>
<keyword evidence="6" id="KW-0675">Receptor</keyword>
<evidence type="ECO:0000256" key="7">
    <source>
        <dbReference type="ARBA" id="ARBA00023180"/>
    </source>
</evidence>
<evidence type="ECO:0000256" key="1">
    <source>
        <dbReference type="ARBA" id="ARBA00004651"/>
    </source>
</evidence>